<evidence type="ECO:0000256" key="3">
    <source>
        <dbReference type="ARBA" id="ARBA00023163"/>
    </source>
</evidence>
<keyword evidence="1" id="KW-0805">Transcription regulation</keyword>
<organism evidence="5 6">
    <name type="scientific">Longibaculum muris</name>
    <dbReference type="NCBI Taxonomy" id="1796628"/>
    <lineage>
        <taxon>Bacteria</taxon>
        <taxon>Bacillati</taxon>
        <taxon>Bacillota</taxon>
        <taxon>Erysipelotrichia</taxon>
        <taxon>Erysipelotrichales</taxon>
        <taxon>Coprobacillaceae</taxon>
        <taxon>Longibaculum</taxon>
    </lineage>
</organism>
<evidence type="ECO:0000259" key="4">
    <source>
        <dbReference type="PROSITE" id="PS50937"/>
    </source>
</evidence>
<dbReference type="AlphaFoldDB" id="A0A4R3Z129"/>
<feature type="domain" description="HTH merR-type" evidence="4">
    <location>
        <begin position="1"/>
        <end position="68"/>
    </location>
</feature>
<dbReference type="GO" id="GO:0003677">
    <property type="term" value="F:DNA binding"/>
    <property type="evidence" value="ECO:0007669"/>
    <property type="project" value="UniProtKB-KW"/>
</dbReference>
<protein>
    <submittedName>
        <fullName evidence="5">DNA-binding transcriptional MerR regulator</fullName>
    </submittedName>
</protein>
<sequence>MKIQEVCQQLNTTKKAIYYYEKQGLIKVTKQENGYREFTEDDIKKLQEIILLRKLGLEVNEIKRVFNSDGKDREAKLRYIFAKKQKELSFHQQQLECFQLLLEDSGSLSMQQLHQMIDYTSIAEAIKEQLPGFLGEMLVQYFEPYLQGKIETPIQEKAYHDIIHFWDNVTIKIPLSVRMLMFINKMMRNEGILNIIKQVQMDNKEKLESEEAYEYYKQAAISSYEMSKKLSWRIMSYPNRKMKIVFQNIGYNDIFIPALRKLSPSYDQYYTTQFQLNQRVCQELGLYYDAKMIIRKKRTQ</sequence>
<evidence type="ECO:0000313" key="6">
    <source>
        <dbReference type="Proteomes" id="UP000295515"/>
    </source>
</evidence>
<dbReference type="Gene3D" id="1.10.1660.10">
    <property type="match status" value="1"/>
</dbReference>
<reference evidence="5 6" key="1">
    <citation type="submission" date="2019-03" db="EMBL/GenBank/DDBJ databases">
        <title>Genomic Encyclopedia of Type Strains, Phase IV (KMG-IV): sequencing the most valuable type-strain genomes for metagenomic binning, comparative biology and taxonomic classification.</title>
        <authorList>
            <person name="Goeker M."/>
        </authorList>
    </citation>
    <scope>NUCLEOTIDE SEQUENCE [LARGE SCALE GENOMIC DNA]</scope>
    <source>
        <strain evidence="5 6">DSM 29487</strain>
    </source>
</reference>
<gene>
    <name evidence="5" type="ORF">EDD60_11189</name>
</gene>
<dbReference type="PROSITE" id="PS50937">
    <property type="entry name" value="HTH_MERR_2"/>
    <property type="match status" value="1"/>
</dbReference>
<evidence type="ECO:0000256" key="1">
    <source>
        <dbReference type="ARBA" id="ARBA00023015"/>
    </source>
</evidence>
<keyword evidence="6" id="KW-1185">Reference proteome</keyword>
<keyword evidence="2 5" id="KW-0238">DNA-binding</keyword>
<dbReference type="InterPro" id="IPR000551">
    <property type="entry name" value="MerR-type_HTH_dom"/>
</dbReference>
<name>A0A4R3Z129_9FIRM</name>
<dbReference type="EMBL" id="SMCQ01000011">
    <property type="protein sequence ID" value="TCV98676.1"/>
    <property type="molecule type" value="Genomic_DNA"/>
</dbReference>
<dbReference type="PANTHER" id="PTHR30204:SF94">
    <property type="entry name" value="HEAVY METAL-DEPENDENT TRANSCRIPTIONAL REGULATOR HI_0293-RELATED"/>
    <property type="match status" value="1"/>
</dbReference>
<evidence type="ECO:0000256" key="2">
    <source>
        <dbReference type="ARBA" id="ARBA00023125"/>
    </source>
</evidence>
<dbReference type="CDD" id="cd00592">
    <property type="entry name" value="HTH_MerR-like"/>
    <property type="match status" value="1"/>
</dbReference>
<proteinExistence type="predicted"/>
<dbReference type="GO" id="GO:0003700">
    <property type="term" value="F:DNA-binding transcription factor activity"/>
    <property type="evidence" value="ECO:0007669"/>
    <property type="project" value="InterPro"/>
</dbReference>
<dbReference type="InterPro" id="IPR009061">
    <property type="entry name" value="DNA-bd_dom_put_sf"/>
</dbReference>
<dbReference type="InterPro" id="IPR047057">
    <property type="entry name" value="MerR_fam"/>
</dbReference>
<dbReference type="SUPFAM" id="SSF46955">
    <property type="entry name" value="Putative DNA-binding domain"/>
    <property type="match status" value="1"/>
</dbReference>
<dbReference type="GeneID" id="98915556"/>
<dbReference type="Pfam" id="PF13411">
    <property type="entry name" value="MerR_1"/>
    <property type="match status" value="1"/>
</dbReference>
<dbReference type="Proteomes" id="UP000295515">
    <property type="component" value="Unassembled WGS sequence"/>
</dbReference>
<keyword evidence="3" id="KW-0804">Transcription</keyword>
<evidence type="ECO:0000313" key="5">
    <source>
        <dbReference type="EMBL" id="TCV98676.1"/>
    </source>
</evidence>
<dbReference type="RefSeq" id="WP_066447995.1">
    <property type="nucleotide sequence ID" value="NZ_JANKBF010000012.1"/>
</dbReference>
<dbReference type="PANTHER" id="PTHR30204">
    <property type="entry name" value="REDOX-CYCLING DRUG-SENSING TRANSCRIPTIONAL ACTIVATOR SOXR"/>
    <property type="match status" value="1"/>
</dbReference>
<dbReference type="SMART" id="SM00422">
    <property type="entry name" value="HTH_MERR"/>
    <property type="match status" value="1"/>
</dbReference>
<accession>A0A4R3Z129</accession>
<comment type="caution">
    <text evidence="5">The sequence shown here is derived from an EMBL/GenBank/DDBJ whole genome shotgun (WGS) entry which is preliminary data.</text>
</comment>